<feature type="chain" id="PRO_5003952610" evidence="1">
    <location>
        <begin position="19"/>
        <end position="210"/>
    </location>
</feature>
<comment type="caution">
    <text evidence="2">The sequence shown here is derived from an EMBL/GenBank/DDBJ whole genome shotgun (WGS) entry which is preliminary data.</text>
</comment>
<reference evidence="2 3" key="1">
    <citation type="journal article" date="2012" name="BMC Genomics">
        <title>Comparative genomic analysis and phylogenetic position of Theileria equi.</title>
        <authorList>
            <person name="Kappmeyer L.S."/>
            <person name="Thiagarajan M."/>
            <person name="Herndon D.R."/>
            <person name="Ramsay J.D."/>
            <person name="Caler E."/>
            <person name="Djikeng A."/>
            <person name="Gillespie J.J."/>
            <person name="Lau A.O."/>
            <person name="Roalson E.H."/>
            <person name="Silva J.C."/>
            <person name="Silva M.G."/>
            <person name="Suarez C.E."/>
            <person name="Ueti M.W."/>
            <person name="Nene V.M."/>
            <person name="Mealey R.H."/>
            <person name="Knowles D.P."/>
            <person name="Brayton K.A."/>
        </authorList>
    </citation>
    <scope>NUCLEOTIDE SEQUENCE [LARGE SCALE GENOMIC DNA]</scope>
    <source>
        <strain evidence="2 3">WA</strain>
    </source>
</reference>
<evidence type="ECO:0000313" key="2">
    <source>
        <dbReference type="EMBL" id="EKX73520.1"/>
    </source>
</evidence>
<keyword evidence="1" id="KW-0732">Signal</keyword>
<dbReference type="VEuPathDB" id="PiroplasmaDB:BEWA_035560"/>
<accession>L1LE43</accession>
<gene>
    <name evidence="2" type="ORF">BEWA_035560</name>
</gene>
<dbReference type="EMBL" id="ACOU01000002">
    <property type="protein sequence ID" value="EKX73520.1"/>
    <property type="molecule type" value="Genomic_DNA"/>
</dbReference>
<dbReference type="KEGG" id="beq:BEWA_035560"/>
<evidence type="ECO:0000256" key="1">
    <source>
        <dbReference type="SAM" id="SignalP"/>
    </source>
</evidence>
<organism evidence="2 3">
    <name type="scientific">Theileria equi strain WA</name>
    <dbReference type="NCBI Taxonomy" id="1537102"/>
    <lineage>
        <taxon>Eukaryota</taxon>
        <taxon>Sar</taxon>
        <taxon>Alveolata</taxon>
        <taxon>Apicomplexa</taxon>
        <taxon>Aconoidasida</taxon>
        <taxon>Piroplasmida</taxon>
        <taxon>Theileriidae</taxon>
        <taxon>Theileria</taxon>
    </lineage>
</organism>
<dbReference type="RefSeq" id="XP_004832972.1">
    <property type="nucleotide sequence ID" value="XM_004832915.1"/>
</dbReference>
<name>L1LE43_THEEQ</name>
<feature type="signal peptide" evidence="1">
    <location>
        <begin position="1"/>
        <end position="18"/>
    </location>
</feature>
<evidence type="ECO:0000313" key="3">
    <source>
        <dbReference type="Proteomes" id="UP000031512"/>
    </source>
</evidence>
<proteinExistence type="predicted"/>
<dbReference type="Proteomes" id="UP000031512">
    <property type="component" value="Unassembled WGS sequence"/>
</dbReference>
<protein>
    <submittedName>
        <fullName evidence="2">Signal peptide containing protein</fullName>
    </submittedName>
</protein>
<keyword evidence="3" id="KW-1185">Reference proteome</keyword>
<sequence>MRFKTLMLVFLTQKFCHCGWPKCCVGASEDKSTEKYEIAAVVGGGNCQSMYSDSFDTFESDSTVVSPGPSGEEHPSMVVLDLCSENMAYFDVVSNDDYGLINVSYFPKSGHCIREVLDSDGVIWTVKEGGKCLGVHTYSKDSKTMLTLLVGMGGINRNSNYRKVNGKWVKVEDSMSFKMMIQDLKGLSNGPIRGPRKRLTSKTFVPYSSE</sequence>
<dbReference type="AlphaFoldDB" id="L1LE43"/>
<dbReference type="GeneID" id="15807924"/>